<feature type="transmembrane region" description="Helical" evidence="5">
    <location>
        <begin position="182"/>
        <end position="200"/>
    </location>
</feature>
<accession>R1G7S6</accession>
<protein>
    <recommendedName>
        <fullName evidence="5">NADH-quinone oxidoreductase subunit H</fullName>
        <ecNumber evidence="5">7.1.1.-</ecNumber>
    </recommendedName>
    <alternativeName>
        <fullName evidence="5">NADH dehydrogenase I subunit H</fullName>
    </alternativeName>
    <alternativeName>
        <fullName evidence="5">NDH-1 subunit H</fullName>
    </alternativeName>
</protein>
<dbReference type="Proteomes" id="UP000014139">
    <property type="component" value="Unassembled WGS sequence"/>
</dbReference>
<feature type="transmembrane region" description="Helical" evidence="5">
    <location>
        <begin position="99"/>
        <end position="120"/>
    </location>
</feature>
<feature type="transmembrane region" description="Helical" evidence="5">
    <location>
        <begin position="359"/>
        <end position="384"/>
    </location>
</feature>
<evidence type="ECO:0000256" key="3">
    <source>
        <dbReference type="ARBA" id="ARBA00022989"/>
    </source>
</evidence>
<evidence type="ECO:0000256" key="1">
    <source>
        <dbReference type="ARBA" id="ARBA00004141"/>
    </source>
</evidence>
<feature type="transmembrane region" description="Helical" evidence="5">
    <location>
        <begin position="140"/>
        <end position="161"/>
    </location>
</feature>
<dbReference type="InterPro" id="IPR018086">
    <property type="entry name" value="NADH_UbQ_OxRdtase_su1_CS"/>
</dbReference>
<keyword evidence="5 6" id="KW-0520">NAD</keyword>
<proteinExistence type="inferred from homology"/>
<keyword evidence="8" id="KW-0560">Oxidoreductase</keyword>
<dbReference type="PATRIC" id="fig|1292037.4.peg.3075"/>
<dbReference type="EC" id="7.1.1.-" evidence="5"/>
<dbReference type="HAMAP" id="MF_01350">
    <property type="entry name" value="NDH1_NuoH"/>
    <property type="match status" value="1"/>
</dbReference>
<sequence>MTPLLTEAAVGSVPDAATRAALLADDPLWLILLKCVVILLIGPILTIFLIVWERKAVGRMQNRPGPNRVGPGGYLQSLADAIKLPFKEQIIPDTADRKVYFLAPVMCVVPSLIALSAIPFGPVVSIFGERTVLQLLDLPVSALVILACSSIGVYGIVLAGWSSGSPYPLLGGMRSAAQVISYEIAMGLSIVAVILQAGSLNLADIVGAQHKVWFLYLVPSFVIYLISMVGETNRAPFDLPEAESELVGGFHTEYSSMKFAMFFLAEYVNMVIVSAFATTLFLGGWMAPWPLSLIGNNVLNTGWWPVLWFFAKMFILLFGFIWLRGTLPRLRYDQFMRLGWKVLVPLNLVWIIMVTFAKVIAWNTATIIIAAVAIFIVVALFFYVRASGREEESESIPVTGGGFPVPPLDLKVPQTTPRQKALAKAEAKAARRKPAAVGTAKEGAQDGVS</sequence>
<dbReference type="Pfam" id="PF00146">
    <property type="entry name" value="NADHdh"/>
    <property type="match status" value="1"/>
</dbReference>
<dbReference type="NCBIfam" id="NF004743">
    <property type="entry name" value="PRK06076.1-4"/>
    <property type="match status" value="1"/>
</dbReference>
<name>R1G7S6_9PSEU</name>
<dbReference type="OrthoDB" id="9803734at2"/>
<evidence type="ECO:0000313" key="9">
    <source>
        <dbReference type="Proteomes" id="UP000014139"/>
    </source>
</evidence>
<dbReference type="PROSITE" id="PS00668">
    <property type="entry name" value="COMPLEX1_ND1_2"/>
    <property type="match status" value="1"/>
</dbReference>
<comment type="subcellular location">
    <subcellularLocation>
        <location evidence="5 6">Cell membrane</location>
        <topology evidence="5 6">Multi-pass membrane protein</topology>
    </subcellularLocation>
    <subcellularLocation>
        <location evidence="1">Membrane</location>
        <topology evidence="1">Multi-pass membrane protein</topology>
    </subcellularLocation>
</comment>
<dbReference type="InterPro" id="IPR001694">
    <property type="entry name" value="NADH_UbQ_OxRdtase_su1/FPO"/>
</dbReference>
<keyword evidence="9" id="KW-1185">Reference proteome</keyword>
<keyword evidence="4 5" id="KW-0472">Membrane</keyword>
<reference evidence="8 9" key="1">
    <citation type="submission" date="2013-02" db="EMBL/GenBank/DDBJ databases">
        <title>Draft genome sequence of Amycolatopsis vancoresmycina strain DSM 44592T.</title>
        <authorList>
            <person name="Kumar S."/>
            <person name="Kaur N."/>
            <person name="Kaur C."/>
            <person name="Raghava G.P.S."/>
            <person name="Mayilraj S."/>
        </authorList>
    </citation>
    <scope>NUCLEOTIDE SEQUENCE [LARGE SCALE GENOMIC DNA]</scope>
    <source>
        <strain evidence="8 9">DSM 44592</strain>
    </source>
</reference>
<feature type="transmembrane region" description="Helical" evidence="5">
    <location>
        <begin position="28"/>
        <end position="52"/>
    </location>
</feature>
<gene>
    <name evidence="5" type="primary">nuoH</name>
    <name evidence="8" type="ORF">H480_16096</name>
</gene>
<feature type="transmembrane region" description="Helical" evidence="5">
    <location>
        <begin position="335"/>
        <end position="353"/>
    </location>
</feature>
<evidence type="ECO:0000256" key="5">
    <source>
        <dbReference type="HAMAP-Rule" id="MF_01350"/>
    </source>
</evidence>
<dbReference type="GO" id="GO:0048038">
    <property type="term" value="F:quinone binding"/>
    <property type="evidence" value="ECO:0007669"/>
    <property type="project" value="UniProtKB-KW"/>
</dbReference>
<dbReference type="eggNOG" id="COG1005">
    <property type="taxonomic scope" value="Bacteria"/>
</dbReference>
<organism evidence="8 9">
    <name type="scientific">Amycolatopsis vancoresmycina DSM 44592</name>
    <dbReference type="NCBI Taxonomy" id="1292037"/>
    <lineage>
        <taxon>Bacteria</taxon>
        <taxon>Bacillati</taxon>
        <taxon>Actinomycetota</taxon>
        <taxon>Actinomycetes</taxon>
        <taxon>Pseudonocardiales</taxon>
        <taxon>Pseudonocardiaceae</taxon>
        <taxon>Amycolatopsis</taxon>
    </lineage>
</organism>
<comment type="similarity">
    <text evidence="5 6">Belongs to the complex I subunit 1 family.</text>
</comment>
<dbReference type="GO" id="GO:0003954">
    <property type="term" value="F:NADH dehydrogenase activity"/>
    <property type="evidence" value="ECO:0007669"/>
    <property type="project" value="TreeGrafter"/>
</dbReference>
<evidence type="ECO:0000313" key="8">
    <source>
        <dbReference type="EMBL" id="EOD67477.1"/>
    </source>
</evidence>
<dbReference type="GO" id="GO:0005886">
    <property type="term" value="C:plasma membrane"/>
    <property type="evidence" value="ECO:0007669"/>
    <property type="project" value="UniProtKB-SubCell"/>
</dbReference>
<comment type="catalytic activity">
    <reaction evidence="5">
        <text>a quinone + NADH + 5 H(+)(in) = a quinol + NAD(+) + 4 H(+)(out)</text>
        <dbReference type="Rhea" id="RHEA:57888"/>
        <dbReference type="ChEBI" id="CHEBI:15378"/>
        <dbReference type="ChEBI" id="CHEBI:24646"/>
        <dbReference type="ChEBI" id="CHEBI:57540"/>
        <dbReference type="ChEBI" id="CHEBI:57945"/>
        <dbReference type="ChEBI" id="CHEBI:132124"/>
    </reaction>
</comment>
<dbReference type="GO" id="GO:0009060">
    <property type="term" value="P:aerobic respiration"/>
    <property type="evidence" value="ECO:0007669"/>
    <property type="project" value="TreeGrafter"/>
</dbReference>
<dbReference type="PANTHER" id="PTHR11432:SF3">
    <property type="entry name" value="NADH-UBIQUINONE OXIDOREDUCTASE CHAIN 1"/>
    <property type="match status" value="1"/>
</dbReference>
<keyword evidence="5" id="KW-1278">Translocase</keyword>
<comment type="function">
    <text evidence="5">NDH-1 shuttles electrons from NADH, via FMN and iron-sulfur (Fe-S) centers, to quinones in the respiratory chain. The immediate electron acceptor for the enzyme in this species is believed to be ubiquinone. Couples the redox reaction to proton translocation (for every two electrons transferred, four hydrogen ions are translocated across the cytoplasmic membrane), and thus conserves the redox energy in a proton gradient. This subunit may bind ubiquinone.</text>
</comment>
<evidence type="ECO:0000256" key="7">
    <source>
        <dbReference type="SAM" id="MobiDB-lite"/>
    </source>
</evidence>
<dbReference type="RefSeq" id="WP_003081848.1">
    <property type="nucleotide sequence ID" value="NZ_AOUO01000213.1"/>
</dbReference>
<comment type="subunit">
    <text evidence="5">NDH-1 is composed of 14 different subunits. Subunits NuoA, H, J, K, L, M, N constitute the membrane sector of the complex.</text>
</comment>
<feature type="transmembrane region" description="Helical" evidence="5">
    <location>
        <begin position="302"/>
        <end position="323"/>
    </location>
</feature>
<evidence type="ECO:0000256" key="4">
    <source>
        <dbReference type="ARBA" id="ARBA00023136"/>
    </source>
</evidence>
<keyword evidence="5 8" id="KW-0830">Ubiquinone</keyword>
<evidence type="ECO:0000256" key="2">
    <source>
        <dbReference type="ARBA" id="ARBA00022692"/>
    </source>
</evidence>
<dbReference type="EMBL" id="AOUO01000213">
    <property type="protein sequence ID" value="EOD67477.1"/>
    <property type="molecule type" value="Genomic_DNA"/>
</dbReference>
<dbReference type="PANTHER" id="PTHR11432">
    <property type="entry name" value="NADH DEHYDROGENASE SUBUNIT 1"/>
    <property type="match status" value="1"/>
</dbReference>
<keyword evidence="2 5" id="KW-0812">Transmembrane</keyword>
<keyword evidence="5" id="KW-0874">Quinone</keyword>
<dbReference type="AlphaFoldDB" id="R1G7S6"/>
<feature type="transmembrane region" description="Helical" evidence="5">
    <location>
        <begin position="212"/>
        <end position="230"/>
    </location>
</feature>
<dbReference type="GO" id="GO:0016655">
    <property type="term" value="F:oxidoreductase activity, acting on NAD(P)H, quinone or similar compound as acceptor"/>
    <property type="evidence" value="ECO:0007669"/>
    <property type="project" value="UniProtKB-UniRule"/>
</dbReference>
<keyword evidence="3 5" id="KW-1133">Transmembrane helix</keyword>
<keyword evidence="5" id="KW-1003">Cell membrane</keyword>
<feature type="region of interest" description="Disordered" evidence="7">
    <location>
        <begin position="428"/>
        <end position="449"/>
    </location>
</feature>
<dbReference type="NCBIfam" id="NF004741">
    <property type="entry name" value="PRK06076.1-2"/>
    <property type="match status" value="1"/>
</dbReference>
<feature type="transmembrane region" description="Helical" evidence="5">
    <location>
        <begin position="259"/>
        <end position="282"/>
    </location>
</feature>
<comment type="caution">
    <text evidence="8">The sequence shown here is derived from an EMBL/GenBank/DDBJ whole genome shotgun (WGS) entry which is preliminary data.</text>
</comment>
<evidence type="ECO:0000256" key="6">
    <source>
        <dbReference type="RuleBase" id="RU000471"/>
    </source>
</evidence>